<organism evidence="3">
    <name type="scientific">uncultured Thermomicrobiales bacterium</name>
    <dbReference type="NCBI Taxonomy" id="1645740"/>
    <lineage>
        <taxon>Bacteria</taxon>
        <taxon>Pseudomonadati</taxon>
        <taxon>Thermomicrobiota</taxon>
        <taxon>Thermomicrobia</taxon>
        <taxon>Thermomicrobiales</taxon>
        <taxon>environmental samples</taxon>
    </lineage>
</organism>
<proteinExistence type="predicted"/>
<sequence>MSLAAGAYHWLPNVLQPFLTTHPEVRFRLTQRSLTEVVRLLDAGEVGYCFVPNIPPGPGTGWRQMRTGPISPIVRSSRRFAGPASVGLGELAGEETILGMPGNVLRRPWRTTSGRSASPRASPVRRISRPPPRTTSRPGLAWRSSRAS</sequence>
<dbReference type="EMBL" id="CADCWL010000049">
    <property type="protein sequence ID" value="CAA9555270.1"/>
    <property type="molecule type" value="Genomic_DNA"/>
</dbReference>
<feature type="region of interest" description="Disordered" evidence="1">
    <location>
        <begin position="103"/>
        <end position="148"/>
    </location>
</feature>
<dbReference type="SUPFAM" id="SSF53850">
    <property type="entry name" value="Periplasmic binding protein-like II"/>
    <property type="match status" value="1"/>
</dbReference>
<feature type="domain" description="LysR substrate-binding" evidence="2">
    <location>
        <begin position="7"/>
        <end position="115"/>
    </location>
</feature>
<evidence type="ECO:0000256" key="1">
    <source>
        <dbReference type="SAM" id="MobiDB-lite"/>
    </source>
</evidence>
<evidence type="ECO:0000259" key="2">
    <source>
        <dbReference type="Pfam" id="PF03466"/>
    </source>
</evidence>
<feature type="compositionally biased region" description="Low complexity" evidence="1">
    <location>
        <begin position="110"/>
        <end position="125"/>
    </location>
</feature>
<gene>
    <name evidence="3" type="ORF">AVDCRST_MAG19-1158</name>
</gene>
<evidence type="ECO:0000313" key="3">
    <source>
        <dbReference type="EMBL" id="CAA9555270.1"/>
    </source>
</evidence>
<dbReference type="Gene3D" id="3.40.190.10">
    <property type="entry name" value="Periplasmic binding protein-like II"/>
    <property type="match status" value="2"/>
</dbReference>
<reference evidence="3" key="1">
    <citation type="submission" date="2020-02" db="EMBL/GenBank/DDBJ databases">
        <authorList>
            <person name="Meier V. D."/>
        </authorList>
    </citation>
    <scope>NUCLEOTIDE SEQUENCE</scope>
    <source>
        <strain evidence="3">AVDCRST_MAG19</strain>
    </source>
</reference>
<accession>A0A6J4UMY0</accession>
<dbReference type="AlphaFoldDB" id="A0A6J4UMY0"/>
<dbReference type="InterPro" id="IPR005119">
    <property type="entry name" value="LysR_subst-bd"/>
</dbReference>
<dbReference type="Pfam" id="PF03466">
    <property type="entry name" value="LysR_substrate"/>
    <property type="match status" value="1"/>
</dbReference>
<name>A0A6J4UMY0_9BACT</name>
<protein>
    <recommendedName>
        <fullName evidence="2">LysR substrate-binding domain-containing protein</fullName>
    </recommendedName>
</protein>